<proteinExistence type="predicted"/>
<dbReference type="PRINTS" id="PR01490">
    <property type="entry name" value="RTXTOXIND"/>
</dbReference>
<keyword evidence="2" id="KW-0472">Membrane</keyword>
<gene>
    <name evidence="5" type="ORF">ACFSNC_22040</name>
</gene>
<keyword evidence="2" id="KW-1133">Transmembrane helix</keyword>
<dbReference type="RefSeq" id="WP_213355893.1">
    <property type="nucleotide sequence ID" value="NZ_JAHBGB010000044.1"/>
</dbReference>
<reference evidence="6" key="1">
    <citation type="journal article" date="2019" name="Int. J. Syst. Evol. Microbiol.">
        <title>The Global Catalogue of Microorganisms (GCM) 10K type strain sequencing project: providing services to taxonomists for standard genome sequencing and annotation.</title>
        <authorList>
            <consortium name="The Broad Institute Genomics Platform"/>
            <consortium name="The Broad Institute Genome Sequencing Center for Infectious Disease"/>
            <person name="Wu L."/>
            <person name="Ma J."/>
        </authorList>
    </citation>
    <scope>NUCLEOTIDE SEQUENCE [LARGE SCALE GENOMIC DNA]</scope>
    <source>
        <strain evidence="6">CCM 7435</strain>
    </source>
</reference>
<feature type="domain" description="Multidrug resistance protein MdtA-like barrel-sandwich hybrid" evidence="3">
    <location>
        <begin position="85"/>
        <end position="255"/>
    </location>
</feature>
<keyword evidence="6" id="KW-1185">Reference proteome</keyword>
<dbReference type="InterPro" id="IPR058625">
    <property type="entry name" value="MdtA-like_BSH"/>
</dbReference>
<dbReference type="SUPFAM" id="SSF111369">
    <property type="entry name" value="HlyD-like secretion proteins"/>
    <property type="match status" value="1"/>
</dbReference>
<protein>
    <submittedName>
        <fullName evidence="5">HlyD family secretion protein</fullName>
    </submittedName>
</protein>
<dbReference type="Gene3D" id="2.40.30.170">
    <property type="match status" value="1"/>
</dbReference>
<dbReference type="InterPro" id="IPR050739">
    <property type="entry name" value="MFP"/>
</dbReference>
<feature type="domain" description="p-hydroxybenzoic acid efflux pump subunit AaeA-like beta-barrel" evidence="4">
    <location>
        <begin position="285"/>
        <end position="375"/>
    </location>
</feature>
<dbReference type="EMBL" id="JBHUHD010000001">
    <property type="protein sequence ID" value="MFD2143097.1"/>
    <property type="molecule type" value="Genomic_DNA"/>
</dbReference>
<feature type="transmembrane region" description="Helical" evidence="2">
    <location>
        <begin position="46"/>
        <end position="65"/>
    </location>
</feature>
<evidence type="ECO:0000256" key="1">
    <source>
        <dbReference type="ARBA" id="ARBA00004196"/>
    </source>
</evidence>
<evidence type="ECO:0000313" key="5">
    <source>
        <dbReference type="EMBL" id="MFD2143097.1"/>
    </source>
</evidence>
<organism evidence="5 6">
    <name type="scientific">Ancylobacter oerskovii</name>
    <dbReference type="NCBI Taxonomy" id="459519"/>
    <lineage>
        <taxon>Bacteria</taxon>
        <taxon>Pseudomonadati</taxon>
        <taxon>Pseudomonadota</taxon>
        <taxon>Alphaproteobacteria</taxon>
        <taxon>Hyphomicrobiales</taxon>
        <taxon>Xanthobacteraceae</taxon>
        <taxon>Ancylobacter</taxon>
    </lineage>
</organism>
<evidence type="ECO:0000259" key="3">
    <source>
        <dbReference type="Pfam" id="PF25917"/>
    </source>
</evidence>
<dbReference type="InterPro" id="IPR058634">
    <property type="entry name" value="AaeA-lik-b-barrel"/>
</dbReference>
<evidence type="ECO:0000313" key="6">
    <source>
        <dbReference type="Proteomes" id="UP001597299"/>
    </source>
</evidence>
<evidence type="ECO:0000256" key="2">
    <source>
        <dbReference type="SAM" id="Phobius"/>
    </source>
</evidence>
<dbReference type="PANTHER" id="PTHR30386:SF19">
    <property type="entry name" value="MULTIDRUG EXPORT PROTEIN EMRA-RELATED"/>
    <property type="match status" value="1"/>
</dbReference>
<dbReference type="Pfam" id="PF25917">
    <property type="entry name" value="BSH_RND"/>
    <property type="match status" value="1"/>
</dbReference>
<comment type="subcellular location">
    <subcellularLocation>
        <location evidence="1">Cell envelope</location>
    </subcellularLocation>
</comment>
<comment type="caution">
    <text evidence="5">The sequence shown here is derived from an EMBL/GenBank/DDBJ whole genome shotgun (WGS) entry which is preliminary data.</text>
</comment>
<dbReference type="PANTHER" id="PTHR30386">
    <property type="entry name" value="MEMBRANE FUSION SUBUNIT OF EMRAB-TOLC MULTIDRUG EFFLUX PUMP"/>
    <property type="match status" value="1"/>
</dbReference>
<sequence length="387" mass="41517">MLDRTKDPSALDAEAPAAATASAELAAAPARPEAAPRARRRARLRMPLMLGGIAVVALGAFYVWLTGGRYVSTDDAYVRAGKLMVSTDVSGIVTDVDVRQGQHVAAGDVLFRVDPRQYEIAVRNARANLDQTRLTLESMKVDYQRMASDIAAANATVQNDQAIFDRYAVLVKDAAAVSRAAYDQARFTLDTDRAKLDSSKQQAAVLLAKLGGKPDFDVEQHPLYLQAKASLDEAQRQLDHAVVKAPFAGIVTEVDNLQPGLYLVAATAALTNQGAVGLIADDEMWVEANIKETDLTYLKAGDTVEVGIDAYPGHSWSGVVDSIAPASGAEFSVLPAQNASGNWVKVVQRVPVRILVKHQADDPVLRAGMSAYVEIDTGHARRLSDVL</sequence>
<dbReference type="Proteomes" id="UP001597299">
    <property type="component" value="Unassembled WGS sequence"/>
</dbReference>
<evidence type="ECO:0000259" key="4">
    <source>
        <dbReference type="Pfam" id="PF25963"/>
    </source>
</evidence>
<dbReference type="Gene3D" id="2.40.50.100">
    <property type="match status" value="1"/>
</dbReference>
<name>A0ABW4Z4F6_9HYPH</name>
<keyword evidence="2" id="KW-0812">Transmembrane</keyword>
<accession>A0ABW4Z4F6</accession>
<dbReference type="Pfam" id="PF25963">
    <property type="entry name" value="Beta-barrel_AAEA"/>
    <property type="match status" value="1"/>
</dbReference>